<dbReference type="PRINTS" id="PR00111">
    <property type="entry name" value="ABHYDROLASE"/>
</dbReference>
<dbReference type="PANTHER" id="PTHR43798">
    <property type="entry name" value="MONOACYLGLYCEROL LIPASE"/>
    <property type="match status" value="1"/>
</dbReference>
<accession>A0A1H9CSQ3</accession>
<dbReference type="InterPro" id="IPR050266">
    <property type="entry name" value="AB_hydrolase_sf"/>
</dbReference>
<organism evidence="2 3">
    <name type="scientific">Solimonas aquatica</name>
    <dbReference type="NCBI Taxonomy" id="489703"/>
    <lineage>
        <taxon>Bacteria</taxon>
        <taxon>Pseudomonadati</taxon>
        <taxon>Pseudomonadota</taxon>
        <taxon>Gammaproteobacteria</taxon>
        <taxon>Nevskiales</taxon>
        <taxon>Nevskiaceae</taxon>
        <taxon>Solimonas</taxon>
    </lineage>
</organism>
<dbReference type="AlphaFoldDB" id="A0A1H9CSQ3"/>
<dbReference type="PANTHER" id="PTHR43798:SF33">
    <property type="entry name" value="HYDROLASE, PUTATIVE (AFU_ORTHOLOGUE AFUA_2G14860)-RELATED"/>
    <property type="match status" value="1"/>
</dbReference>
<evidence type="ECO:0000259" key="1">
    <source>
        <dbReference type="Pfam" id="PF00561"/>
    </source>
</evidence>
<dbReference type="GO" id="GO:0016020">
    <property type="term" value="C:membrane"/>
    <property type="evidence" value="ECO:0007669"/>
    <property type="project" value="TreeGrafter"/>
</dbReference>
<feature type="domain" description="AB hydrolase-1" evidence="1">
    <location>
        <begin position="46"/>
        <end position="292"/>
    </location>
</feature>
<dbReference type="EMBL" id="FOFS01000003">
    <property type="protein sequence ID" value="SEQ03628.1"/>
    <property type="molecule type" value="Genomic_DNA"/>
</dbReference>
<dbReference type="SUPFAM" id="SSF53474">
    <property type="entry name" value="alpha/beta-Hydrolases"/>
    <property type="match status" value="1"/>
</dbReference>
<protein>
    <submittedName>
        <fullName evidence="2">Pimeloyl-ACP methyl ester carboxylesterase</fullName>
    </submittedName>
</protein>
<keyword evidence="3" id="KW-1185">Reference proteome</keyword>
<evidence type="ECO:0000313" key="3">
    <source>
        <dbReference type="Proteomes" id="UP000199233"/>
    </source>
</evidence>
<dbReference type="InterPro" id="IPR029058">
    <property type="entry name" value="AB_hydrolase_fold"/>
</dbReference>
<dbReference type="Gene3D" id="3.40.50.1820">
    <property type="entry name" value="alpha/beta hydrolase"/>
    <property type="match status" value="1"/>
</dbReference>
<dbReference type="Proteomes" id="UP000199233">
    <property type="component" value="Unassembled WGS sequence"/>
</dbReference>
<dbReference type="STRING" id="489703.SAMN04488038_103149"/>
<evidence type="ECO:0000313" key="2">
    <source>
        <dbReference type="EMBL" id="SEQ03628.1"/>
    </source>
</evidence>
<reference evidence="2 3" key="1">
    <citation type="submission" date="2016-10" db="EMBL/GenBank/DDBJ databases">
        <authorList>
            <person name="de Groot N.N."/>
        </authorList>
    </citation>
    <scope>NUCLEOTIDE SEQUENCE [LARGE SCALE GENOMIC DNA]</scope>
    <source>
        <strain evidence="2 3">DSM 25927</strain>
    </source>
</reference>
<sequence>MGRLYSQAIMNLRNQTFTPEASGRSVFVRLRGLRFHLRRWGEPQQPLLLLGHGLLDNSATFAPLIAPLLEHCQVLGIDWRGMGHSQWPEDGYWFADYVADLDALIEHLAPSAPLWLLGHSMGGQIMSLYAGVRPERVAKLILLDSLLLPDMPDSVAPQRLQHWLQQLRQPREAKRYASYGELAIRIRRQHPRLSEAQALWIARCWAQEDGRGGVRLLADPRHSLNMPGVYHAAESMAIWQRVSARTLFIDAGESRMSGLLSHEERARRRACFAQRESHVLDGVGHMIHFEAPETAAALILPFLRQ</sequence>
<gene>
    <name evidence="2" type="ORF">SAMN04488038_103149</name>
</gene>
<dbReference type="InterPro" id="IPR000073">
    <property type="entry name" value="AB_hydrolase_1"/>
</dbReference>
<proteinExistence type="predicted"/>
<name>A0A1H9CSQ3_9GAMM</name>
<dbReference type="Pfam" id="PF00561">
    <property type="entry name" value="Abhydrolase_1"/>
    <property type="match status" value="1"/>
</dbReference>